<dbReference type="KEGG" id="ole:K0B96_08700"/>
<evidence type="ECO:0000256" key="7">
    <source>
        <dbReference type="SAM" id="Phobius"/>
    </source>
</evidence>
<organism evidence="10 11">
    <name type="scientific">Horticoccus luteus</name>
    <dbReference type="NCBI Taxonomy" id="2862869"/>
    <lineage>
        <taxon>Bacteria</taxon>
        <taxon>Pseudomonadati</taxon>
        <taxon>Verrucomicrobiota</taxon>
        <taxon>Opitutia</taxon>
        <taxon>Opitutales</taxon>
        <taxon>Opitutaceae</taxon>
        <taxon>Horticoccus</taxon>
    </lineage>
</organism>
<feature type="transmembrane region" description="Helical" evidence="7">
    <location>
        <begin position="741"/>
        <end position="768"/>
    </location>
</feature>
<feature type="domain" description="ABC3 transporter permease C-terminal" evidence="8">
    <location>
        <begin position="690"/>
        <end position="802"/>
    </location>
</feature>
<comment type="similarity">
    <text evidence="6">Belongs to the ABC-4 integral membrane protein family.</text>
</comment>
<feature type="domain" description="MacB-like periplasmic core" evidence="9">
    <location>
        <begin position="453"/>
        <end position="651"/>
    </location>
</feature>
<feature type="transmembrane region" description="Helical" evidence="7">
    <location>
        <begin position="269"/>
        <end position="295"/>
    </location>
</feature>
<evidence type="ECO:0000256" key="1">
    <source>
        <dbReference type="ARBA" id="ARBA00004651"/>
    </source>
</evidence>
<keyword evidence="3 7" id="KW-0812">Transmembrane</keyword>
<feature type="transmembrane region" description="Helical" evidence="7">
    <location>
        <begin position="774"/>
        <end position="794"/>
    </location>
</feature>
<dbReference type="InterPro" id="IPR003838">
    <property type="entry name" value="ABC3_permease_C"/>
</dbReference>
<dbReference type="AlphaFoldDB" id="A0A8F9XLF9"/>
<evidence type="ECO:0000256" key="2">
    <source>
        <dbReference type="ARBA" id="ARBA00022475"/>
    </source>
</evidence>
<evidence type="ECO:0000259" key="8">
    <source>
        <dbReference type="Pfam" id="PF02687"/>
    </source>
</evidence>
<dbReference type="PANTHER" id="PTHR30572:SF4">
    <property type="entry name" value="ABC TRANSPORTER PERMEASE YTRF"/>
    <property type="match status" value="1"/>
</dbReference>
<evidence type="ECO:0000256" key="3">
    <source>
        <dbReference type="ARBA" id="ARBA00022692"/>
    </source>
</evidence>
<dbReference type="RefSeq" id="WP_220166164.1">
    <property type="nucleotide sequence ID" value="NZ_CP080507.1"/>
</dbReference>
<evidence type="ECO:0000256" key="4">
    <source>
        <dbReference type="ARBA" id="ARBA00022989"/>
    </source>
</evidence>
<dbReference type="Proteomes" id="UP000825051">
    <property type="component" value="Chromosome"/>
</dbReference>
<dbReference type="Pfam" id="PF12704">
    <property type="entry name" value="MacB_PCD"/>
    <property type="match status" value="2"/>
</dbReference>
<evidence type="ECO:0000259" key="9">
    <source>
        <dbReference type="Pfam" id="PF12704"/>
    </source>
</evidence>
<feature type="transmembrane region" description="Helical" evidence="7">
    <location>
        <begin position="315"/>
        <end position="340"/>
    </location>
</feature>
<protein>
    <submittedName>
        <fullName evidence="10">ABC transporter permease</fullName>
    </submittedName>
</protein>
<reference evidence="10" key="1">
    <citation type="submission" date="2021-08" db="EMBL/GenBank/DDBJ databases">
        <title>Genome of a novel bacterium of the phylum Verrucomicrobia, Oleiharenicola sp. KSB-15.</title>
        <authorList>
            <person name="Chung J.-H."/>
            <person name="Ahn J.-H."/>
            <person name="Yoon Y."/>
            <person name="Kim D.-Y."/>
            <person name="An S.-H."/>
            <person name="Park I."/>
            <person name="Yeon J."/>
        </authorList>
    </citation>
    <scope>NUCLEOTIDE SEQUENCE</scope>
    <source>
        <strain evidence="10">KSB-15</strain>
    </source>
</reference>
<evidence type="ECO:0000256" key="6">
    <source>
        <dbReference type="ARBA" id="ARBA00038076"/>
    </source>
</evidence>
<comment type="subcellular location">
    <subcellularLocation>
        <location evidence="1">Cell membrane</location>
        <topology evidence="1">Multi-pass membrane protein</topology>
    </subcellularLocation>
</comment>
<feature type="transmembrane region" description="Helical" evidence="7">
    <location>
        <begin position="418"/>
        <end position="437"/>
    </location>
</feature>
<dbReference type="Pfam" id="PF02687">
    <property type="entry name" value="FtsX"/>
    <property type="match status" value="2"/>
</dbReference>
<feature type="transmembrane region" description="Helical" evidence="7">
    <location>
        <begin position="678"/>
        <end position="711"/>
    </location>
</feature>
<dbReference type="EMBL" id="CP080507">
    <property type="protein sequence ID" value="QYM80663.1"/>
    <property type="molecule type" value="Genomic_DNA"/>
</dbReference>
<dbReference type="GO" id="GO:0022857">
    <property type="term" value="F:transmembrane transporter activity"/>
    <property type="evidence" value="ECO:0007669"/>
    <property type="project" value="TreeGrafter"/>
</dbReference>
<feature type="domain" description="MacB-like periplasmic core" evidence="9">
    <location>
        <begin position="20"/>
        <end position="233"/>
    </location>
</feature>
<keyword evidence="5 7" id="KW-0472">Membrane</keyword>
<gene>
    <name evidence="10" type="ORF">K0B96_08700</name>
</gene>
<dbReference type="GO" id="GO:0005886">
    <property type="term" value="C:plasma membrane"/>
    <property type="evidence" value="ECO:0007669"/>
    <property type="project" value="UniProtKB-SubCell"/>
</dbReference>
<name>A0A8F9XLF9_9BACT</name>
<dbReference type="InterPro" id="IPR017800">
    <property type="entry name" value="ADOP"/>
</dbReference>
<feature type="transmembrane region" description="Helical" evidence="7">
    <location>
        <begin position="365"/>
        <end position="386"/>
    </location>
</feature>
<dbReference type="NCBIfam" id="TIGR03434">
    <property type="entry name" value="ADOP"/>
    <property type="match status" value="1"/>
</dbReference>
<dbReference type="InterPro" id="IPR050250">
    <property type="entry name" value="Macrolide_Exporter_MacB"/>
</dbReference>
<dbReference type="InterPro" id="IPR025857">
    <property type="entry name" value="MacB_PCD"/>
</dbReference>
<evidence type="ECO:0000256" key="5">
    <source>
        <dbReference type="ARBA" id="ARBA00023136"/>
    </source>
</evidence>
<evidence type="ECO:0000313" key="11">
    <source>
        <dbReference type="Proteomes" id="UP000825051"/>
    </source>
</evidence>
<feature type="domain" description="ABC3 transporter permease C-terminal" evidence="8">
    <location>
        <begin position="276"/>
        <end position="390"/>
    </location>
</feature>
<sequence length="809" mass="87495">MLAALRFALRQLAKSPGFAIVAVLTLGVGIGAVTVAFSAVNAVLLKPFPYIRHQERMLYFNELDHSRGLSDIGICYADFLDLQHRMTTLDGLWVRTDRTVILSGADEPERLLGTGVSWDAFKHMGVAPFIGRDFLPSDAQPDSPEVALLSYGLWQRRFGGDRDIINTTVTLNGKPAQIIGVMPRGWAYPDNSALWSVYRPEPAQLTDRANFFLDGHAMMKPGVTLAQVQAEADTVMGAIAREHPVTNGNVGVSFRDVREQATADTRPQLLLFLGAVSFVFLIACLNVANLVLARLVTRTKEIAIRLALGATRRQLIGQFCVEGLVLAFLGGSAGLLLALWGADAMWLGVKTDIPFWLQRGFDLRVYAVVVALGLIAALFFGILPLWQAARPDLTRELKESGRGAGDGGPAGHRLRQSLVIVEVALALVLLVGAGLMMRSFGKLRDIALGFDARQVLTFRVGLPPTMAPDDTASLNLFRALLPRLQTVPGVQSASAATVVPLTHDNSINALVIEGEAEPRTLSEAALGQQRAVMHDFFQTMRIPLLLGRRFQAGVDRPDSPPTAIVDEAFALQHYGSLTKALGRRFRTFTPAADQKAPWRTIVGVVGNTRLRLAGPDPQPTFYVPFEQQPSNFMTVVLRTAANPASLLPAVRSAVSAVNKDMPIYNAYSMEALFQRDAWAQAFFGGLFTTAGIIALFLASIGVYGVMSYAVAQRTAEIGVRMALGAQPGRVVRLMLGRGVRLVAAGLLIGFVGSWFAAQLLTGFLYGVSPHDPPTFAAVPVLLAAIALFACYVPARRATRIDPLTALRAE</sequence>
<accession>A0A8F9XLF9</accession>
<evidence type="ECO:0000313" key="10">
    <source>
        <dbReference type="EMBL" id="QYM80663.1"/>
    </source>
</evidence>
<keyword evidence="11" id="KW-1185">Reference proteome</keyword>
<dbReference type="PANTHER" id="PTHR30572">
    <property type="entry name" value="MEMBRANE COMPONENT OF TRANSPORTER-RELATED"/>
    <property type="match status" value="1"/>
</dbReference>
<keyword evidence="2" id="KW-1003">Cell membrane</keyword>
<keyword evidence="4 7" id="KW-1133">Transmembrane helix</keyword>
<proteinExistence type="inferred from homology"/>